<keyword evidence="3" id="KW-1185">Reference proteome</keyword>
<organism evidence="2 3">
    <name type="scientific">Chitinophaga qingshengii</name>
    <dbReference type="NCBI Taxonomy" id="1569794"/>
    <lineage>
        <taxon>Bacteria</taxon>
        <taxon>Pseudomonadati</taxon>
        <taxon>Bacteroidota</taxon>
        <taxon>Chitinophagia</taxon>
        <taxon>Chitinophagales</taxon>
        <taxon>Chitinophagaceae</taxon>
        <taxon>Chitinophaga</taxon>
    </lineage>
</organism>
<proteinExistence type="predicted"/>
<sequence>MDYPKELEQLQQTLKNKSLSVLVGAGFSKNVHDKLFLSWWELLDKMVRRMNVKVYPTAFERINGIKATEDDERFKSFVTSQVNQYLEQTDYLQVISDYIRKMGYRETVDVCIEENIPRAIRQNGKLFLRQSDNGTFMDTEISQHDLEVHRKLIKLPWNNIYTTNYDNLLEFCVDTTVITGLEDQVKEYIDEILMLEQNIQNSTMNFDELNGELSRIEEDSTEFSGKGEELLRKKNKLAYQIQYEQSQVEALNRKKWELQDAINDSYNVVRHSSELALKRNRNIIKLHGSLPENDSDPFGFDNEYNKRYIISSEDYEHYPIRHEAFTQLMRISLLQGCFCLIGFSGDDANFMAWISWIRTVIMRERRDDKEDTKIYFIDARATQPADSHKQQFYKNHRIVHIPLGHSSCIDFLEKMSDKPISPGNTRDLLNRLMDYLADISVPDLPQISYEMMAREKYEQYWIKTRITKGSSKEESILKVCETYYKLKELKPYNRIPSFDYLHNHYKCEFILAASDLYPKDGLHEEVEVTLLGTIVLALEDLYLPYSCLITDKKFKQLLDRSKSVSTDLYYSYLKIDAKDAIWKANSKRVKKILRQLAKIKTESYANDVVTLSLMEAAVMFRFNKMSKILNDNFNSSFRNTSLAGYWLFSDRKKGLKQIKEQTYNLAQEYLYAMEIKHMLLAGEQDENLLEKRQRLQQKGLRLLSDNQKYALALFNNEKNRIAPYESDETIGSPFLFENSDKIVSSIQLLGMMLETGLHFSGDRFYLQDKDRVYPVFEQVYQRYPLPVLFFAFQYGDPKYIKRIGQDYAYNTDISVNPKQLFEFLSVAYEESHTPARYNKNILTFLTEFIIIIEPKIWQPFLLKVWMTERENGRLFDEDKRNRLDFIKSGLRYCQDVGVVSEVITDCLQIAVENKMCINSAIDYLFILAKNPFLESLKGVKKQIDSIVIDKMLLILPKIPDYLFILGNIHIFLSKTQVEQIKHALLEMDYTAIRSPNLWSVATYYCKRDTKLQEKVIGELLRSPHLWATGISLTPEGRMSWSSKSSFVKLRELSGSDHKDDLGLVFSNRDVLELYAKMKPKFEEIKAFRSKRAARFNDFFSLLQEMNWFLDMELDRLKLQPDFNRIRSEVIQLCFDGSAERHTLKGLTSDDISSINEAITEITVALFDKSEFDKHKSYIQLVISKVQLKSGPGLILCLEYLVAWCEYLPKKNMYELNSGLLEILNLYKGQYPEQVAIPIVEELLVRLAVVLSNWNLNNEDVVYFLSLIEKSRYNNVRFNLKQKLKNGLNLSL</sequence>
<evidence type="ECO:0000313" key="2">
    <source>
        <dbReference type="EMBL" id="MBC9930379.1"/>
    </source>
</evidence>
<comment type="caution">
    <text evidence="2">The sequence shown here is derived from an EMBL/GenBank/DDBJ whole genome shotgun (WGS) entry which is preliminary data.</text>
</comment>
<reference evidence="2 3" key="1">
    <citation type="submission" date="2020-09" db="EMBL/GenBank/DDBJ databases">
        <title>Genome sequences of type strains of Chitinophaga qingshengii and Chitinophaga varians.</title>
        <authorList>
            <person name="Kittiwongwattana C."/>
        </authorList>
    </citation>
    <scope>NUCLEOTIDE SEQUENCE [LARGE SCALE GENOMIC DNA]</scope>
    <source>
        <strain evidence="2 3">JCM 30026</strain>
    </source>
</reference>
<accession>A0ABR7TIV1</accession>
<evidence type="ECO:0000313" key="3">
    <source>
        <dbReference type="Proteomes" id="UP000659124"/>
    </source>
</evidence>
<feature type="coiled-coil region" evidence="1">
    <location>
        <begin position="178"/>
        <end position="219"/>
    </location>
</feature>
<dbReference type="EMBL" id="JACVFC010000001">
    <property type="protein sequence ID" value="MBC9930379.1"/>
    <property type="molecule type" value="Genomic_DNA"/>
</dbReference>
<gene>
    <name evidence="2" type="ORF">ICL07_08315</name>
</gene>
<evidence type="ECO:0000256" key="1">
    <source>
        <dbReference type="SAM" id="Coils"/>
    </source>
</evidence>
<keyword evidence="1" id="KW-0175">Coiled coil</keyword>
<protein>
    <submittedName>
        <fullName evidence="2">SIR2 family protein</fullName>
    </submittedName>
</protein>
<name>A0ABR7TIV1_9BACT</name>
<dbReference type="Pfam" id="PF13289">
    <property type="entry name" value="SIR2_2"/>
    <property type="match status" value="1"/>
</dbReference>
<dbReference type="Proteomes" id="UP000659124">
    <property type="component" value="Unassembled WGS sequence"/>
</dbReference>
<dbReference type="RefSeq" id="WP_188087454.1">
    <property type="nucleotide sequence ID" value="NZ_JACVFC010000001.1"/>
</dbReference>